<accession>A0A2T7NCQ1</accession>
<dbReference type="GO" id="GO:0098535">
    <property type="term" value="P:de novo centriole assembly involved in multi-ciliated epithelial cell differentiation"/>
    <property type="evidence" value="ECO:0007669"/>
    <property type="project" value="TreeGrafter"/>
</dbReference>
<evidence type="ECO:0000313" key="7">
    <source>
        <dbReference type="Proteomes" id="UP000245119"/>
    </source>
</evidence>
<dbReference type="PANTHER" id="PTHR18875:SF3">
    <property type="entry name" value="CENTROSOMAL PROTEIN OF 63 KDA"/>
    <property type="match status" value="1"/>
</dbReference>
<name>A0A2T7NCQ1_POMCA</name>
<sequence length="687" mass="80148">MERLSSVWAELQKTNKLPSSSLMSTCQTELHELMYQLDIMFSSKKQEWLQEVEDLQVQLHSKDREIRSQRTELEIKTREIEDMKNQLEGVNKTQKAIVSEYEEQLSKLQGEVQKVQKEYEKLYKQHQRYRRDLQRKKTQVLEEKKESMEELSSMKEKLAEYESKEVEWKLQSKNHQQEIEMLEAQKRTLLEKCELIKQQAQTYQAQIGRRREMQHSSEDSLKSQIVQLELKVESATQTLATQKEKIEKLKHSLETTMASHKQTMSDNEKLLDDLQKANETIQMLEERIVQLERECRTKSELLAVAQEDLHQYSTDLTRMEKTMDAKDSVIKQLGDTLDHEESEKVKKLKDALQSARDDLNISKQNMMQMEQKLSASSNQLDFVKQEQESVRQRLKDKEKELNHTQNTEVQQLRTEIKQLQDKLNVVSESHRVEIGSLQKILAELTVELNQSNKAITVMGDRSSELERSVQEEIKMREKKVAELKEQNLKMQCELSALRNSIGDIEFFVRRQRNSATELNNSSFTGQSDTLREKHPGTEEFEFLETGIKQCNDQLQFLEAQKARLEAHNGSELSHKSLSPWVVESFKYVVVLGIAAEENRLKEARARTMQTHLDDSQATILGSKAMSIASDQQNSQVERLQLSIGSSDEEFADTIEDIANAFYDQETQRAQKLEELLDRHIDTFQQTL</sequence>
<evidence type="ECO:0000256" key="3">
    <source>
        <dbReference type="ARBA" id="ARBA00023054"/>
    </source>
</evidence>
<comment type="caution">
    <text evidence="6">The sequence shown here is derived from an EMBL/GenBank/DDBJ whole genome shotgun (WGS) entry which is preliminary data.</text>
</comment>
<dbReference type="GO" id="GO:0007099">
    <property type="term" value="P:centriole replication"/>
    <property type="evidence" value="ECO:0007669"/>
    <property type="project" value="TreeGrafter"/>
</dbReference>
<dbReference type="GO" id="GO:0005814">
    <property type="term" value="C:centriole"/>
    <property type="evidence" value="ECO:0007669"/>
    <property type="project" value="TreeGrafter"/>
</dbReference>
<keyword evidence="2" id="KW-0963">Cytoplasm</keyword>
<dbReference type="Gene3D" id="1.10.287.1490">
    <property type="match status" value="1"/>
</dbReference>
<dbReference type="EMBL" id="PZQS01000014">
    <property type="protein sequence ID" value="PVD18948.1"/>
    <property type="molecule type" value="Genomic_DNA"/>
</dbReference>
<evidence type="ECO:0000256" key="4">
    <source>
        <dbReference type="SAM" id="Coils"/>
    </source>
</evidence>
<reference evidence="6 7" key="1">
    <citation type="submission" date="2018-04" db="EMBL/GenBank/DDBJ databases">
        <title>The genome of golden apple snail Pomacea canaliculata provides insight into stress tolerance and invasive adaptation.</title>
        <authorList>
            <person name="Liu C."/>
            <person name="Liu B."/>
            <person name="Ren Y."/>
            <person name="Zhang Y."/>
            <person name="Wang H."/>
            <person name="Li S."/>
            <person name="Jiang F."/>
            <person name="Yin L."/>
            <person name="Zhang G."/>
            <person name="Qian W."/>
            <person name="Fan W."/>
        </authorList>
    </citation>
    <scope>NUCLEOTIDE SEQUENCE [LARGE SCALE GENOMIC DNA]</scope>
    <source>
        <strain evidence="6">SZHN2017</strain>
        <tissue evidence="6">Muscle</tissue>
    </source>
</reference>
<dbReference type="AlphaFoldDB" id="A0A2T7NCQ1"/>
<dbReference type="STRING" id="400727.A0A2T7NCQ1"/>
<feature type="coiled-coil region" evidence="4">
    <location>
        <begin position="466"/>
        <end position="500"/>
    </location>
</feature>
<protein>
    <recommendedName>
        <fullName evidence="5">CEP63/Deup1 N-terminal domain-containing protein</fullName>
    </recommendedName>
</protein>
<keyword evidence="7" id="KW-1185">Reference proteome</keyword>
<dbReference type="InterPro" id="IPR031470">
    <property type="entry name" value="CEP63/Deup1_N"/>
</dbReference>
<organism evidence="6 7">
    <name type="scientific">Pomacea canaliculata</name>
    <name type="common">Golden apple snail</name>
    <dbReference type="NCBI Taxonomy" id="400727"/>
    <lineage>
        <taxon>Eukaryota</taxon>
        <taxon>Metazoa</taxon>
        <taxon>Spiralia</taxon>
        <taxon>Lophotrochozoa</taxon>
        <taxon>Mollusca</taxon>
        <taxon>Gastropoda</taxon>
        <taxon>Caenogastropoda</taxon>
        <taxon>Architaenioglossa</taxon>
        <taxon>Ampullarioidea</taxon>
        <taxon>Ampullariidae</taxon>
        <taxon>Pomacea</taxon>
    </lineage>
</organism>
<keyword evidence="3 4" id="KW-0175">Coiled coil</keyword>
<evidence type="ECO:0000259" key="5">
    <source>
        <dbReference type="Pfam" id="PF17045"/>
    </source>
</evidence>
<feature type="coiled-coil region" evidence="4">
    <location>
        <begin position="45"/>
        <end position="429"/>
    </location>
</feature>
<feature type="coiled-coil region" evidence="4">
    <location>
        <begin position="540"/>
        <end position="567"/>
    </location>
</feature>
<gene>
    <name evidence="6" type="ORF">C0Q70_21507</name>
</gene>
<feature type="domain" description="CEP63/Deup1 N-terminal" evidence="5">
    <location>
        <begin position="23"/>
        <end position="297"/>
    </location>
</feature>
<dbReference type="SUPFAM" id="SSF57997">
    <property type="entry name" value="Tropomyosin"/>
    <property type="match status" value="1"/>
</dbReference>
<dbReference type="GO" id="GO:0005737">
    <property type="term" value="C:cytoplasm"/>
    <property type="evidence" value="ECO:0007669"/>
    <property type="project" value="UniProtKB-SubCell"/>
</dbReference>
<evidence type="ECO:0000256" key="1">
    <source>
        <dbReference type="ARBA" id="ARBA00004496"/>
    </source>
</evidence>
<dbReference type="OrthoDB" id="10007333at2759"/>
<dbReference type="PANTHER" id="PTHR18875">
    <property type="entry name" value="SARCOMA ANTIGEN NY-SAR-24/CYTOSKELETAL PROTEIN SOJO"/>
    <property type="match status" value="1"/>
</dbReference>
<evidence type="ECO:0000313" key="6">
    <source>
        <dbReference type="EMBL" id="PVD18948.1"/>
    </source>
</evidence>
<dbReference type="Pfam" id="PF17045">
    <property type="entry name" value="CEP63"/>
    <property type="match status" value="1"/>
</dbReference>
<comment type="subcellular location">
    <subcellularLocation>
        <location evidence="1">Cytoplasm</location>
    </subcellularLocation>
</comment>
<proteinExistence type="predicted"/>
<dbReference type="Proteomes" id="UP000245119">
    <property type="component" value="Linkage Group LG14"/>
</dbReference>
<evidence type="ECO:0000256" key="2">
    <source>
        <dbReference type="ARBA" id="ARBA00022490"/>
    </source>
</evidence>